<dbReference type="GO" id="GO:0016020">
    <property type="term" value="C:membrane"/>
    <property type="evidence" value="ECO:0007669"/>
    <property type="project" value="InterPro"/>
</dbReference>
<dbReference type="Proteomes" id="UP000612055">
    <property type="component" value="Unassembled WGS sequence"/>
</dbReference>
<dbReference type="AlphaFoldDB" id="A0A835Y6L8"/>
<gene>
    <name evidence="1" type="ORF">HYH03_004866</name>
</gene>
<evidence type="ECO:0000313" key="1">
    <source>
        <dbReference type="EMBL" id="KAG2497282.1"/>
    </source>
</evidence>
<accession>A0A835Y6L8</accession>
<dbReference type="InterPro" id="IPR005331">
    <property type="entry name" value="Sulfotransferase"/>
</dbReference>
<dbReference type="OrthoDB" id="48731at2759"/>
<comment type="caution">
    <text evidence="1">The sequence shown here is derived from an EMBL/GenBank/DDBJ whole genome shotgun (WGS) entry which is preliminary data.</text>
</comment>
<dbReference type="Pfam" id="PF03567">
    <property type="entry name" value="Sulfotransfer_2"/>
    <property type="match status" value="1"/>
</dbReference>
<reference evidence="1" key="1">
    <citation type="journal article" date="2020" name="bioRxiv">
        <title>Comparative genomics of Chlamydomonas.</title>
        <authorList>
            <person name="Craig R.J."/>
            <person name="Hasan A.R."/>
            <person name="Ness R.W."/>
            <person name="Keightley P.D."/>
        </authorList>
    </citation>
    <scope>NUCLEOTIDE SEQUENCE</scope>
    <source>
        <strain evidence="1">CCAP 11/70</strain>
    </source>
</reference>
<evidence type="ECO:0000313" key="2">
    <source>
        <dbReference type="Proteomes" id="UP000612055"/>
    </source>
</evidence>
<evidence type="ECO:0008006" key="3">
    <source>
        <dbReference type="Google" id="ProtNLM"/>
    </source>
</evidence>
<name>A0A835Y6L8_9CHLO</name>
<protein>
    <recommendedName>
        <fullName evidence="3">Sulfotransferase</fullName>
    </recommendedName>
</protein>
<dbReference type="Gene3D" id="3.40.50.300">
    <property type="entry name" value="P-loop containing nucleotide triphosphate hydrolases"/>
    <property type="match status" value="1"/>
</dbReference>
<sequence>MLPSNKYSSETFDIRPFQTWLRDNTMMLGQPTNGTEQAAGSGEAAAGAGAAVSARAPPLSFVCGVWISHQYKFIYIRNRKTASSTFVTIVKNFMLDNKLCNRTAEGTNTCIVRMEPEALQREGRDVAALWRDYTVITSSRNPWARAASGYEFSFEKWHKHTGGCTKPEFQEFCRDPYIMGKLSNLFQCVGHREGVGSKYEGHWNFDFCHVEPVYGCMTDDAGKLVVDFVIRYERLMEDMGAAIKLINARRPADMPAILMPAEVKWRNKGTVAKRSDVESAEGAAYVYAVKYVKCGAPCVDALADFYAADLQLFGWERPGPEPEG</sequence>
<dbReference type="InterPro" id="IPR027417">
    <property type="entry name" value="P-loop_NTPase"/>
</dbReference>
<dbReference type="EMBL" id="JAEHOE010000015">
    <property type="protein sequence ID" value="KAG2497282.1"/>
    <property type="molecule type" value="Genomic_DNA"/>
</dbReference>
<proteinExistence type="predicted"/>
<keyword evidence="2" id="KW-1185">Reference proteome</keyword>
<organism evidence="1 2">
    <name type="scientific">Edaphochlamys debaryana</name>
    <dbReference type="NCBI Taxonomy" id="47281"/>
    <lineage>
        <taxon>Eukaryota</taxon>
        <taxon>Viridiplantae</taxon>
        <taxon>Chlorophyta</taxon>
        <taxon>core chlorophytes</taxon>
        <taxon>Chlorophyceae</taxon>
        <taxon>CS clade</taxon>
        <taxon>Chlamydomonadales</taxon>
        <taxon>Chlamydomonadales incertae sedis</taxon>
        <taxon>Edaphochlamys</taxon>
    </lineage>
</organism>
<dbReference type="GO" id="GO:0008146">
    <property type="term" value="F:sulfotransferase activity"/>
    <property type="evidence" value="ECO:0007669"/>
    <property type="project" value="InterPro"/>
</dbReference>